<dbReference type="InterPro" id="IPR059106">
    <property type="entry name" value="WHD_MalT"/>
</dbReference>
<evidence type="ECO:0000259" key="4">
    <source>
        <dbReference type="PROSITE" id="PS50043"/>
    </source>
</evidence>
<dbReference type="CDD" id="cd06170">
    <property type="entry name" value="LuxR_C_like"/>
    <property type="match status" value="1"/>
</dbReference>
<comment type="caution">
    <text evidence="5">The sequence shown here is derived from an EMBL/GenBank/DDBJ whole genome shotgun (WGS) entry which is preliminary data.</text>
</comment>
<dbReference type="Pfam" id="PF17874">
    <property type="entry name" value="TPR_MalT"/>
    <property type="match status" value="1"/>
</dbReference>
<proteinExistence type="predicted"/>
<dbReference type="SUPFAM" id="SSF48452">
    <property type="entry name" value="TPR-like"/>
    <property type="match status" value="1"/>
</dbReference>
<dbReference type="InterPro" id="IPR019734">
    <property type="entry name" value="TPR_rpt"/>
</dbReference>
<dbReference type="PANTHER" id="PTHR44688">
    <property type="entry name" value="DNA-BINDING TRANSCRIPTIONAL ACTIVATOR DEVR_DOSR"/>
    <property type="match status" value="1"/>
</dbReference>
<dbReference type="PRINTS" id="PR00038">
    <property type="entry name" value="HTHLUXR"/>
</dbReference>
<keyword evidence="6" id="KW-1185">Reference proteome</keyword>
<dbReference type="Pfam" id="PF00196">
    <property type="entry name" value="GerE"/>
    <property type="match status" value="1"/>
</dbReference>
<sequence length="1025" mass="116919">MGTYTVRKEKAGGNQVYWYGYQRVAERLQKKYLAKEHELSLERLEEVALFFHPQTEADTASVVQQANQPAEASVRVGEETQQQTSISLNPILATKLKMPSISSRLVPRPQLYQQLQKVLEVPLTLVAAPAGFGKSTLVSSWLKQSNSATAWVSLEKSDDEPMYFWTYIFTACNMLYSGSAEVALSLLHALPPPKIESILAVLINSLVTLPHEVIIVLDDYHSIENNSIHQGMSFLIDHLPEQVHLLIATRADPMLPIARLRSRGQLIELRAADLRFSTEEIKVFLQQENQLALSPQEISALEERTEGWATGLQLASLSLQGQKDTGHFIQLFTGSHRYIVDYLVQEVLEQLTIAQQQFLLQTALLSRLNSDLCEAVTGQSAGQEMLQWLEQANLFLISLDDERRWYRYHHLFADMLKQRLQQKQPELIPELHRRAWHWFLQQDLFQEAMVHAREMHDLAAIADITERFGLALVNAGETATVVSWCELLPEEQRLGRLRIFLFEVWTLIGSGQFAPMLEKLKAYEHYHHLPSIAEVGTEEMIRVLEEHVNTQCPRDQYDNEHRANLLAEILTLYGTLIIYHLISISPLAPSSSATSLVLIQNAMTHIQKLAHRGRIVQHLGLIYFILGENGKAIEVFEEASLSAMADDSLTWVPAIAFQLTSLLWQVGQLHRAESAHRKILNWASQSEKRLLTLPASYFELGQLYYEWNRLVEAEEYITEGMRICKRLGMNNGSLAGLNTLISIKLARGDEAEAHALFRTYEELIGHEQTNIIYQQQIQATHAYLEYRLGNNGDVRRWLLEGQEEIAAISEHMLAIQERPYTIRAYLLQKSGYLEEAQDLTARLKAVFQQRHWQGRIIHLLILQALQHQMLGDNEQASDKITQALILAEPEGYQRIFLDEGRAMAILLGQLREERRKEAAPDGPSYSLAFLDQLIVALRNQLQRKTDMRPDGTKARQEQELADPLSERELEVLSLISEGRSNREIAEQMIIALSTVKSHINTIYNKIQANNRTQAIARARKLKLLD</sequence>
<dbReference type="EMBL" id="BIFS01000001">
    <property type="protein sequence ID" value="GCE18725.1"/>
    <property type="molecule type" value="Genomic_DNA"/>
</dbReference>
<dbReference type="InterPro" id="IPR027417">
    <property type="entry name" value="P-loop_NTPase"/>
</dbReference>
<dbReference type="Gene3D" id="1.25.40.10">
    <property type="entry name" value="Tetratricopeptide repeat domain"/>
    <property type="match status" value="1"/>
</dbReference>
<evidence type="ECO:0000313" key="5">
    <source>
        <dbReference type="EMBL" id="GCE18725.1"/>
    </source>
</evidence>
<dbReference type="InterPro" id="IPR011990">
    <property type="entry name" value="TPR-like_helical_dom_sf"/>
</dbReference>
<dbReference type="SMART" id="SM00028">
    <property type="entry name" value="TPR"/>
    <property type="match status" value="3"/>
</dbReference>
<evidence type="ECO:0000313" key="6">
    <source>
        <dbReference type="Proteomes" id="UP000287188"/>
    </source>
</evidence>
<dbReference type="SMART" id="SM00421">
    <property type="entry name" value="HTH_LUXR"/>
    <property type="match status" value="1"/>
</dbReference>
<evidence type="ECO:0000256" key="1">
    <source>
        <dbReference type="ARBA" id="ARBA00023015"/>
    </source>
</evidence>
<dbReference type="InterPro" id="IPR016032">
    <property type="entry name" value="Sig_transdc_resp-reg_C-effctor"/>
</dbReference>
<protein>
    <recommendedName>
        <fullName evidence="4">HTH luxR-type domain-containing protein</fullName>
    </recommendedName>
</protein>
<keyword evidence="1" id="KW-0805">Transcription regulation</keyword>
<name>A0A402AI40_9CHLR</name>
<dbReference type="Pfam" id="PF25873">
    <property type="entry name" value="WHD_MalT"/>
    <property type="match status" value="1"/>
</dbReference>
<keyword evidence="2" id="KW-0238">DNA-binding</keyword>
<feature type="domain" description="HTH luxR-type" evidence="4">
    <location>
        <begin position="957"/>
        <end position="1022"/>
    </location>
</feature>
<reference evidence="6" key="1">
    <citation type="submission" date="2018-12" db="EMBL/GenBank/DDBJ databases">
        <title>Tengunoibacter tsumagoiensis gen. nov., sp. nov., Dictyobacter kobayashii sp. nov., D. alpinus sp. nov., and D. joshuensis sp. nov. and description of Dictyobacteraceae fam. nov. within the order Ktedonobacterales isolated from Tengu-no-mugimeshi.</title>
        <authorList>
            <person name="Wang C.M."/>
            <person name="Zheng Y."/>
            <person name="Sakai Y."/>
            <person name="Toyoda A."/>
            <person name="Minakuchi Y."/>
            <person name="Abe K."/>
            <person name="Yokota A."/>
            <person name="Yabe S."/>
        </authorList>
    </citation>
    <scope>NUCLEOTIDE SEQUENCE [LARGE SCALE GENOMIC DNA]</scope>
    <source>
        <strain evidence="6">Uno11</strain>
    </source>
</reference>
<dbReference type="GO" id="GO:0003677">
    <property type="term" value="F:DNA binding"/>
    <property type="evidence" value="ECO:0007669"/>
    <property type="project" value="UniProtKB-KW"/>
</dbReference>
<keyword evidence="3" id="KW-0804">Transcription</keyword>
<dbReference type="PANTHER" id="PTHR44688:SF25">
    <property type="entry name" value="HTH LUXR-TYPE DOMAIN-CONTAINING PROTEIN"/>
    <property type="match status" value="1"/>
</dbReference>
<dbReference type="InterPro" id="IPR000792">
    <property type="entry name" value="Tscrpt_reg_LuxR_C"/>
</dbReference>
<dbReference type="SUPFAM" id="SSF52540">
    <property type="entry name" value="P-loop containing nucleoside triphosphate hydrolases"/>
    <property type="match status" value="1"/>
</dbReference>
<dbReference type="PROSITE" id="PS50043">
    <property type="entry name" value="HTH_LUXR_2"/>
    <property type="match status" value="1"/>
</dbReference>
<accession>A0A402AI40</accession>
<dbReference type="InterPro" id="IPR041617">
    <property type="entry name" value="TPR_MalT"/>
</dbReference>
<dbReference type="Proteomes" id="UP000287188">
    <property type="component" value="Unassembled WGS sequence"/>
</dbReference>
<dbReference type="Gene3D" id="3.40.50.300">
    <property type="entry name" value="P-loop containing nucleotide triphosphate hydrolases"/>
    <property type="match status" value="1"/>
</dbReference>
<evidence type="ECO:0000256" key="3">
    <source>
        <dbReference type="ARBA" id="ARBA00023163"/>
    </source>
</evidence>
<dbReference type="Gene3D" id="1.10.10.10">
    <property type="entry name" value="Winged helix-like DNA-binding domain superfamily/Winged helix DNA-binding domain"/>
    <property type="match status" value="1"/>
</dbReference>
<dbReference type="SUPFAM" id="SSF46894">
    <property type="entry name" value="C-terminal effector domain of the bipartite response regulators"/>
    <property type="match status" value="1"/>
</dbReference>
<dbReference type="InterPro" id="IPR036388">
    <property type="entry name" value="WH-like_DNA-bd_sf"/>
</dbReference>
<dbReference type="AlphaFoldDB" id="A0A402AI40"/>
<dbReference type="GO" id="GO:0006355">
    <property type="term" value="P:regulation of DNA-templated transcription"/>
    <property type="evidence" value="ECO:0007669"/>
    <property type="project" value="InterPro"/>
</dbReference>
<gene>
    <name evidence="5" type="ORF">KDK_25250</name>
</gene>
<organism evidence="5 6">
    <name type="scientific">Dictyobacter kobayashii</name>
    <dbReference type="NCBI Taxonomy" id="2014872"/>
    <lineage>
        <taxon>Bacteria</taxon>
        <taxon>Bacillati</taxon>
        <taxon>Chloroflexota</taxon>
        <taxon>Ktedonobacteria</taxon>
        <taxon>Ktedonobacterales</taxon>
        <taxon>Dictyobacteraceae</taxon>
        <taxon>Dictyobacter</taxon>
    </lineage>
</organism>
<evidence type="ECO:0000256" key="2">
    <source>
        <dbReference type="ARBA" id="ARBA00023125"/>
    </source>
</evidence>